<gene>
    <name evidence="3" type="ORF">AFK71_07015</name>
</gene>
<dbReference type="SUPFAM" id="SSF51679">
    <property type="entry name" value="Bacterial luciferase-like"/>
    <property type="match status" value="1"/>
</dbReference>
<feature type="domain" description="Luciferase-like" evidence="2">
    <location>
        <begin position="15"/>
        <end position="302"/>
    </location>
</feature>
<name>A0A0L0QS73_VIRPA</name>
<comment type="similarity">
    <text evidence="1">To bacterial alkanal monooxygenase alpha and beta chains.</text>
</comment>
<dbReference type="AlphaFoldDB" id="A0A0L0QS73"/>
<dbReference type="EMBL" id="LGTO01000005">
    <property type="protein sequence ID" value="KNE21407.1"/>
    <property type="molecule type" value="Genomic_DNA"/>
</dbReference>
<protein>
    <submittedName>
        <fullName evidence="3">Luciferase</fullName>
    </submittedName>
</protein>
<dbReference type="FunFam" id="3.20.20.30:FF:000002">
    <property type="entry name" value="LLM class flavin-dependent oxidoreductase"/>
    <property type="match status" value="1"/>
</dbReference>
<comment type="caution">
    <text evidence="3">The sequence shown here is derived from an EMBL/GenBank/DDBJ whole genome shotgun (WGS) entry which is preliminary data.</text>
</comment>
<dbReference type="InterPro" id="IPR036661">
    <property type="entry name" value="Luciferase-like_sf"/>
</dbReference>
<dbReference type="RefSeq" id="WP_050350835.1">
    <property type="nucleotide sequence ID" value="NZ_BOSN01000004.1"/>
</dbReference>
<dbReference type="GeneID" id="66872846"/>
<dbReference type="PANTHER" id="PTHR30137:SF6">
    <property type="entry name" value="LUCIFERASE-LIKE MONOOXYGENASE"/>
    <property type="match status" value="1"/>
</dbReference>
<evidence type="ECO:0000259" key="2">
    <source>
        <dbReference type="Pfam" id="PF00296"/>
    </source>
</evidence>
<organism evidence="3 4">
    <name type="scientific">Virgibacillus pantothenticus</name>
    <dbReference type="NCBI Taxonomy" id="1473"/>
    <lineage>
        <taxon>Bacteria</taxon>
        <taxon>Bacillati</taxon>
        <taxon>Bacillota</taxon>
        <taxon>Bacilli</taxon>
        <taxon>Bacillales</taxon>
        <taxon>Bacillaceae</taxon>
        <taxon>Virgibacillus</taxon>
    </lineage>
</organism>
<dbReference type="NCBIfam" id="TIGR03558">
    <property type="entry name" value="oxido_grp_1"/>
    <property type="match status" value="1"/>
</dbReference>
<dbReference type="GO" id="GO:0016705">
    <property type="term" value="F:oxidoreductase activity, acting on paired donors, with incorporation or reduction of molecular oxygen"/>
    <property type="evidence" value="ECO:0007669"/>
    <property type="project" value="InterPro"/>
</dbReference>
<reference evidence="4" key="1">
    <citation type="submission" date="2015-07" db="EMBL/GenBank/DDBJ databases">
        <title>Fjat-10053 dsm26.</title>
        <authorList>
            <person name="Liu B."/>
            <person name="Wang J."/>
            <person name="Zhu Y."/>
            <person name="Liu G."/>
            <person name="Chen Q."/>
            <person name="Chen Z."/>
            <person name="Lan J."/>
            <person name="Che J."/>
            <person name="Ge C."/>
            <person name="Shi H."/>
            <person name="Pan Z."/>
            <person name="Liu X."/>
        </authorList>
    </citation>
    <scope>NUCLEOTIDE SEQUENCE [LARGE SCALE GENOMIC DNA]</scope>
    <source>
        <strain evidence="4">DSM 26</strain>
    </source>
</reference>
<dbReference type="Proteomes" id="UP000036780">
    <property type="component" value="Unassembled WGS sequence"/>
</dbReference>
<evidence type="ECO:0000313" key="3">
    <source>
        <dbReference type="EMBL" id="KNE21407.1"/>
    </source>
</evidence>
<dbReference type="PANTHER" id="PTHR30137">
    <property type="entry name" value="LUCIFERASE-LIKE MONOOXYGENASE"/>
    <property type="match status" value="1"/>
</dbReference>
<dbReference type="CDD" id="cd00347">
    <property type="entry name" value="Flavin_utilizing_monoxygenases"/>
    <property type="match status" value="2"/>
</dbReference>
<dbReference type="InterPro" id="IPR019949">
    <property type="entry name" value="CmoO-like"/>
</dbReference>
<dbReference type="Pfam" id="PF00296">
    <property type="entry name" value="Bac_luciferase"/>
    <property type="match status" value="1"/>
</dbReference>
<proteinExistence type="predicted"/>
<dbReference type="Gene3D" id="3.20.20.30">
    <property type="entry name" value="Luciferase-like domain"/>
    <property type="match status" value="1"/>
</dbReference>
<accession>A0A0L0QS73</accession>
<dbReference type="InterPro" id="IPR011251">
    <property type="entry name" value="Luciferase-like_dom"/>
</dbReference>
<evidence type="ECO:0000256" key="1">
    <source>
        <dbReference type="ARBA" id="ARBA00007789"/>
    </source>
</evidence>
<dbReference type="PATRIC" id="fig|1473.5.peg.4422"/>
<sequence length="343" mass="37975">MSIAKTFHHIPLSVLDLAPVNEGSNPSESFQHSVQLAKHVEALGFNRYWLAEHHNMPGIASSATSVLIGHIAEKTSHIRVGAGGIMLPNHATLVIAEQFGTLESLYPDRIDLGLGRAPGTDQATAYALRRTLNMRVEDFPMQVNELQDYFSKEPVSRVKAVPGQGLDIPIWLLGSSDFSARLAAQKGLPFSFASHFAPAYTIPALQLYREQFKPSEQLPKPHAMVGLNVIAADTDEKAQYIASSLQQQFLNLRRGQPTKLQPPIENIEAHFSAFELQAIEQTLNPTTTIIGNKEKVKQGLEHFLTKTEADEMIISSQIFHLEDRLRSFEIISELMDETSDGTS</sequence>
<keyword evidence="4" id="KW-1185">Reference proteome</keyword>
<dbReference type="OrthoDB" id="9780518at2"/>
<dbReference type="GO" id="GO:0005829">
    <property type="term" value="C:cytosol"/>
    <property type="evidence" value="ECO:0007669"/>
    <property type="project" value="TreeGrafter"/>
</dbReference>
<evidence type="ECO:0000313" key="4">
    <source>
        <dbReference type="Proteomes" id="UP000036780"/>
    </source>
</evidence>
<dbReference type="InterPro" id="IPR050766">
    <property type="entry name" value="Bact_Lucif_Oxidored"/>
</dbReference>